<keyword evidence="3" id="KW-1185">Reference proteome</keyword>
<dbReference type="STRING" id="5486.A0A367XUK6"/>
<sequence>MSKHSSRKCSLAIETPMDESTPNNPLNAFLVYNSNNSSNSIVMAGCSDSISPLTPPVSRRNETTYPPASSPMLPKSSSLPNLQDINNTTMIGNRRISICDLNNFNGEVYHTRLPHLMYLHLSTSDITKTPRNFIHRAKTIHGIPTDDDHHHDTATAAEQQQEQQNTHEEDVLSPIHYSENFSHFQFRNHKRRNSVALKFEEPKIL</sequence>
<feature type="region of interest" description="Disordered" evidence="1">
    <location>
        <begin position="58"/>
        <end position="81"/>
    </location>
</feature>
<dbReference type="InterPro" id="IPR031426">
    <property type="entry name" value="DUF4667"/>
</dbReference>
<dbReference type="OrthoDB" id="4012581at2759"/>
<gene>
    <name evidence="2" type="ORF">Cantr_06494</name>
</gene>
<feature type="compositionally biased region" description="Low complexity" evidence="1">
    <location>
        <begin position="66"/>
        <end position="81"/>
    </location>
</feature>
<dbReference type="Pfam" id="PF15700">
    <property type="entry name" value="DUF4667"/>
    <property type="match status" value="1"/>
</dbReference>
<protein>
    <submittedName>
        <fullName evidence="2">Uncharacterized protein</fullName>
    </submittedName>
</protein>
<comment type="caution">
    <text evidence="2">The sequence shown here is derived from an EMBL/GenBank/DDBJ whole genome shotgun (WGS) entry which is preliminary data.</text>
</comment>
<reference evidence="2 3" key="1">
    <citation type="submission" date="2018-06" db="EMBL/GenBank/DDBJ databases">
        <title>Whole genome sequencing of Candida tropicalis (genome annotated by CSBL at Korea University).</title>
        <authorList>
            <person name="Ahn J."/>
        </authorList>
    </citation>
    <scope>NUCLEOTIDE SEQUENCE [LARGE SCALE GENOMIC DNA]</scope>
    <source>
        <strain evidence="2 3">ATCC 20962</strain>
    </source>
</reference>
<name>A0A367XUK6_9ASCO</name>
<feature type="region of interest" description="Disordered" evidence="1">
    <location>
        <begin position="143"/>
        <end position="169"/>
    </location>
</feature>
<evidence type="ECO:0000256" key="1">
    <source>
        <dbReference type="SAM" id="MobiDB-lite"/>
    </source>
</evidence>
<feature type="compositionally biased region" description="Basic and acidic residues" evidence="1">
    <location>
        <begin position="144"/>
        <end position="153"/>
    </location>
</feature>
<dbReference type="Proteomes" id="UP000253472">
    <property type="component" value="Unassembled WGS sequence"/>
</dbReference>
<feature type="compositionally biased region" description="Low complexity" evidence="1">
    <location>
        <begin position="154"/>
        <end position="164"/>
    </location>
</feature>
<evidence type="ECO:0000313" key="3">
    <source>
        <dbReference type="Proteomes" id="UP000253472"/>
    </source>
</evidence>
<accession>A0A367XUK6</accession>
<organism evidence="2 3">
    <name type="scientific">Candida viswanathii</name>
    <dbReference type="NCBI Taxonomy" id="5486"/>
    <lineage>
        <taxon>Eukaryota</taxon>
        <taxon>Fungi</taxon>
        <taxon>Dikarya</taxon>
        <taxon>Ascomycota</taxon>
        <taxon>Saccharomycotina</taxon>
        <taxon>Pichiomycetes</taxon>
        <taxon>Debaryomycetaceae</taxon>
        <taxon>Candida/Lodderomyces clade</taxon>
        <taxon>Candida</taxon>
    </lineage>
</organism>
<dbReference type="AlphaFoldDB" id="A0A367XUK6"/>
<evidence type="ECO:0000313" key="2">
    <source>
        <dbReference type="EMBL" id="RCK57298.1"/>
    </source>
</evidence>
<proteinExistence type="predicted"/>
<dbReference type="EMBL" id="QLNQ01000028">
    <property type="protein sequence ID" value="RCK57298.1"/>
    <property type="molecule type" value="Genomic_DNA"/>
</dbReference>
<feature type="region of interest" description="Disordered" evidence="1">
    <location>
        <begin position="1"/>
        <end position="20"/>
    </location>
</feature>